<evidence type="ECO:0008006" key="3">
    <source>
        <dbReference type="Google" id="ProtNLM"/>
    </source>
</evidence>
<evidence type="ECO:0000313" key="2">
    <source>
        <dbReference type="Proteomes" id="UP001596056"/>
    </source>
</evidence>
<dbReference type="EMBL" id="JBHSNA010000015">
    <property type="protein sequence ID" value="MFC5567515.1"/>
    <property type="molecule type" value="Genomic_DNA"/>
</dbReference>
<organism evidence="1 2">
    <name type="scientific">Rubellimicrobium aerolatum</name>
    <dbReference type="NCBI Taxonomy" id="490979"/>
    <lineage>
        <taxon>Bacteria</taxon>
        <taxon>Pseudomonadati</taxon>
        <taxon>Pseudomonadota</taxon>
        <taxon>Alphaproteobacteria</taxon>
        <taxon>Rhodobacterales</taxon>
        <taxon>Roseobacteraceae</taxon>
        <taxon>Rubellimicrobium</taxon>
    </lineage>
</organism>
<name>A0ABW0SFC4_9RHOB</name>
<protein>
    <recommendedName>
        <fullName evidence="3">DUF4880 domain-containing protein</fullName>
    </recommendedName>
</protein>
<keyword evidence="2" id="KW-1185">Reference proteome</keyword>
<evidence type="ECO:0000313" key="1">
    <source>
        <dbReference type="EMBL" id="MFC5567515.1"/>
    </source>
</evidence>
<reference evidence="2" key="1">
    <citation type="journal article" date="2019" name="Int. J. Syst. Evol. Microbiol.">
        <title>The Global Catalogue of Microorganisms (GCM) 10K type strain sequencing project: providing services to taxonomists for standard genome sequencing and annotation.</title>
        <authorList>
            <consortium name="The Broad Institute Genomics Platform"/>
            <consortium name="The Broad Institute Genome Sequencing Center for Infectious Disease"/>
            <person name="Wu L."/>
            <person name="Ma J."/>
        </authorList>
    </citation>
    <scope>NUCLEOTIDE SEQUENCE [LARGE SCALE GENOMIC DNA]</scope>
    <source>
        <strain evidence="2">KACC 11588</strain>
    </source>
</reference>
<dbReference type="RefSeq" id="WP_209841089.1">
    <property type="nucleotide sequence ID" value="NZ_JAGGJP010000009.1"/>
</dbReference>
<proteinExistence type="predicted"/>
<sequence>MADAPDPAPADPGLHMIARAIRGELTQPSPEDRARLFAAWRALDPATRGTFFEWAHGRKAEAEAQGVPIAQLLAGEGG</sequence>
<gene>
    <name evidence="1" type="ORF">ACFPOC_13965</name>
</gene>
<dbReference type="Proteomes" id="UP001596056">
    <property type="component" value="Unassembled WGS sequence"/>
</dbReference>
<comment type="caution">
    <text evidence="1">The sequence shown here is derived from an EMBL/GenBank/DDBJ whole genome shotgun (WGS) entry which is preliminary data.</text>
</comment>
<accession>A0ABW0SFC4</accession>